<name>A0A9K3LKZ8_9STRA</name>
<comment type="caution">
    <text evidence="2">The sequence shown here is derived from an EMBL/GenBank/DDBJ whole genome shotgun (WGS) entry which is preliminary data.</text>
</comment>
<accession>A0A9K3LKZ8</accession>
<protein>
    <submittedName>
        <fullName evidence="2">Fumarylacetoacetate hydroxylase</fullName>
    </submittedName>
</protein>
<feature type="domain" description="Fumarylacetoacetase-like C-terminal" evidence="1">
    <location>
        <begin position="109"/>
        <end position="311"/>
    </location>
</feature>
<dbReference type="AlphaFoldDB" id="A0A9K3LKZ8"/>
<proteinExistence type="predicted"/>
<evidence type="ECO:0000313" key="2">
    <source>
        <dbReference type="EMBL" id="KAG7362706.1"/>
    </source>
</evidence>
<dbReference type="InterPro" id="IPR011234">
    <property type="entry name" value="Fumarylacetoacetase-like_C"/>
</dbReference>
<dbReference type="Proteomes" id="UP000693970">
    <property type="component" value="Unassembled WGS sequence"/>
</dbReference>
<sequence>MSLLVRRSRLLSVRPRKRVALALPLCFRSSILAFQTRRYRTNCNNNDYQSKDNSWPSAPYRIMSATSQKNSGSKYVFDPPPIPSLPVIDDLSPSTTPKNHPLLFPIHRVYCVGKNYADHVQEMGGDVNRSQPVFFTKPSDAVILGSSSNGSEKNAPTPIAYPPQTTNLHYECELVVAIGRSMERSTRRPIPTEDAPDYIFGFAVGLDLTRRDLQSQAKANGLPWDTAKYFDQSAPMGSIRRAMSLSDMEQCRIELKVNSVIKQSAPLSAMIWNVSEIISELSSFFQLQAGDLIMTGTPAGVGPVTVGDHVVGRVVKEGNRKYDAVDVLEPVDVVLTDS</sequence>
<evidence type="ECO:0000313" key="3">
    <source>
        <dbReference type="Proteomes" id="UP000693970"/>
    </source>
</evidence>
<keyword evidence="3" id="KW-1185">Reference proteome</keyword>
<organism evidence="2 3">
    <name type="scientific">Nitzschia inconspicua</name>
    <dbReference type="NCBI Taxonomy" id="303405"/>
    <lineage>
        <taxon>Eukaryota</taxon>
        <taxon>Sar</taxon>
        <taxon>Stramenopiles</taxon>
        <taxon>Ochrophyta</taxon>
        <taxon>Bacillariophyta</taxon>
        <taxon>Bacillariophyceae</taxon>
        <taxon>Bacillariophycidae</taxon>
        <taxon>Bacillariales</taxon>
        <taxon>Bacillariaceae</taxon>
        <taxon>Nitzschia</taxon>
    </lineage>
</organism>
<reference evidence="2" key="1">
    <citation type="journal article" date="2021" name="Sci. Rep.">
        <title>Diploid genomic architecture of Nitzschia inconspicua, an elite biomass production diatom.</title>
        <authorList>
            <person name="Oliver A."/>
            <person name="Podell S."/>
            <person name="Pinowska A."/>
            <person name="Traller J.C."/>
            <person name="Smith S.R."/>
            <person name="McClure R."/>
            <person name="Beliaev A."/>
            <person name="Bohutskyi P."/>
            <person name="Hill E.A."/>
            <person name="Rabines A."/>
            <person name="Zheng H."/>
            <person name="Allen L.Z."/>
            <person name="Kuo A."/>
            <person name="Grigoriev I.V."/>
            <person name="Allen A.E."/>
            <person name="Hazlebeck D."/>
            <person name="Allen E.E."/>
        </authorList>
    </citation>
    <scope>NUCLEOTIDE SEQUENCE</scope>
    <source>
        <strain evidence="2">Hildebrandi</strain>
    </source>
</reference>
<evidence type="ECO:0000259" key="1">
    <source>
        <dbReference type="Pfam" id="PF01557"/>
    </source>
</evidence>
<dbReference type="PANTHER" id="PTHR11820:SF90">
    <property type="entry name" value="FLUTATHIONE S-TRANSFERASE"/>
    <property type="match status" value="1"/>
</dbReference>
<reference evidence="2" key="2">
    <citation type="submission" date="2021-04" db="EMBL/GenBank/DDBJ databases">
        <authorList>
            <person name="Podell S."/>
        </authorList>
    </citation>
    <scope>NUCLEOTIDE SEQUENCE</scope>
    <source>
        <strain evidence="2">Hildebrandi</strain>
    </source>
</reference>
<dbReference type="EMBL" id="JAGRRH010000010">
    <property type="protein sequence ID" value="KAG7362706.1"/>
    <property type="molecule type" value="Genomic_DNA"/>
</dbReference>
<dbReference type="OrthoDB" id="411064at2759"/>
<dbReference type="PANTHER" id="PTHR11820">
    <property type="entry name" value="ACYLPYRUVASE"/>
    <property type="match status" value="1"/>
</dbReference>
<gene>
    <name evidence="2" type="ORF">IV203_026066</name>
</gene>
<dbReference type="Pfam" id="PF01557">
    <property type="entry name" value="FAA_hydrolase"/>
    <property type="match status" value="1"/>
</dbReference>
<dbReference type="GO" id="GO:0018773">
    <property type="term" value="F:acetylpyruvate hydrolase activity"/>
    <property type="evidence" value="ECO:0007669"/>
    <property type="project" value="TreeGrafter"/>
</dbReference>